<proteinExistence type="predicted"/>
<reference evidence="2 3" key="1">
    <citation type="journal article" date="2020" name="Nature">
        <title>Six reference-quality genomes reveal evolution of bat adaptations.</title>
        <authorList>
            <person name="Jebb D."/>
            <person name="Huang Z."/>
            <person name="Pippel M."/>
            <person name="Hughes G.M."/>
            <person name="Lavrichenko K."/>
            <person name="Devanna P."/>
            <person name="Winkler S."/>
            <person name="Jermiin L.S."/>
            <person name="Skirmuntt E.C."/>
            <person name="Katzourakis A."/>
            <person name="Burkitt-Gray L."/>
            <person name="Ray D.A."/>
            <person name="Sullivan K.A.M."/>
            <person name="Roscito J.G."/>
            <person name="Kirilenko B.M."/>
            <person name="Davalos L.M."/>
            <person name="Corthals A.P."/>
            <person name="Power M.L."/>
            <person name="Jones G."/>
            <person name="Ransome R.D."/>
            <person name="Dechmann D.K.N."/>
            <person name="Locatelli A.G."/>
            <person name="Puechmaille S.J."/>
            <person name="Fedrigo O."/>
            <person name="Jarvis E.D."/>
            <person name="Hiller M."/>
            <person name="Vernes S.C."/>
            <person name="Myers E.W."/>
            <person name="Teeling E.C."/>
        </authorList>
    </citation>
    <scope>NUCLEOTIDE SEQUENCE [LARGE SCALE GENOMIC DNA]</scope>
    <source>
        <strain evidence="2">Bat1K_MPI-CBG_1</strain>
    </source>
</reference>
<evidence type="ECO:0000256" key="1">
    <source>
        <dbReference type="SAM" id="MobiDB-lite"/>
    </source>
</evidence>
<sequence>MLEGDGVFEEMEVLRGGGLHAKWKDRWPRKDGRREDVQESKGRSRDGRKHSEQEGSVCRVLFCQKEKRAQRQERTGRLRMAAAAVPSRGQKANLPGKEIKVQVRSVEGAKCAKGKRWQSSPGRWRKLPRS</sequence>
<accession>A0A833YQ88</accession>
<protein>
    <submittedName>
        <fullName evidence="2">Uncharacterized protein</fullName>
    </submittedName>
</protein>
<organism evidence="2 3">
    <name type="scientific">Phyllostomus discolor</name>
    <name type="common">pale spear-nosed bat</name>
    <dbReference type="NCBI Taxonomy" id="89673"/>
    <lineage>
        <taxon>Eukaryota</taxon>
        <taxon>Metazoa</taxon>
        <taxon>Chordata</taxon>
        <taxon>Craniata</taxon>
        <taxon>Vertebrata</taxon>
        <taxon>Euteleostomi</taxon>
        <taxon>Mammalia</taxon>
        <taxon>Eutheria</taxon>
        <taxon>Laurasiatheria</taxon>
        <taxon>Chiroptera</taxon>
        <taxon>Yangochiroptera</taxon>
        <taxon>Phyllostomidae</taxon>
        <taxon>Phyllostominae</taxon>
        <taxon>Phyllostomus</taxon>
    </lineage>
</organism>
<feature type="region of interest" description="Disordered" evidence="1">
    <location>
        <begin position="19"/>
        <end position="54"/>
    </location>
</feature>
<comment type="caution">
    <text evidence="2">The sequence shown here is derived from an EMBL/GenBank/DDBJ whole genome shotgun (WGS) entry which is preliminary data.</text>
</comment>
<evidence type="ECO:0000313" key="2">
    <source>
        <dbReference type="EMBL" id="KAF6078143.1"/>
    </source>
</evidence>
<feature type="region of interest" description="Disordered" evidence="1">
    <location>
        <begin position="69"/>
        <end position="96"/>
    </location>
</feature>
<dbReference type="Proteomes" id="UP000664940">
    <property type="component" value="Unassembled WGS sequence"/>
</dbReference>
<feature type="region of interest" description="Disordered" evidence="1">
    <location>
        <begin position="110"/>
        <end position="130"/>
    </location>
</feature>
<dbReference type="AlphaFoldDB" id="A0A833YQ88"/>
<feature type="compositionally biased region" description="Basic and acidic residues" evidence="1">
    <location>
        <begin position="22"/>
        <end position="53"/>
    </location>
</feature>
<name>A0A833YQ88_9CHIR</name>
<evidence type="ECO:0000313" key="3">
    <source>
        <dbReference type="Proteomes" id="UP000664940"/>
    </source>
</evidence>
<dbReference type="EMBL" id="JABVXQ010000014">
    <property type="protein sequence ID" value="KAF6078143.1"/>
    <property type="molecule type" value="Genomic_DNA"/>
</dbReference>
<gene>
    <name evidence="2" type="ORF">HJG60_009048</name>
</gene>